<feature type="domain" description="Major facilitator superfamily (MFS) profile" evidence="8">
    <location>
        <begin position="44"/>
        <end position="464"/>
    </location>
</feature>
<dbReference type="InterPro" id="IPR045263">
    <property type="entry name" value="GLUT"/>
</dbReference>
<sequence>MGEHRVPLLLNGDKELAQIAAAFEIPETPNFSEASLPWRSCLPHVCIASIGAFLYGYHSGVLNATLQFVARDLGLVDDALAQGWIVSICLVGGLLGCIWSGTFADEVGRRRAAQLSTVPIIVGGCFSAVARSLKIMIFGRFLVGIGLGVGASATTLYISEISPAPLRGTFGAICQIAGCLGLLGSYAIGLPVAFITGWWRACFWISSIPAALLLLGMEFCPESPRWLYKQSRWFEAESAMKKLWGTRNIKAAIADLVQGENTEPATYAELCSKQFVKVVIKGAAIFMFQQFGGSNAVFYFSSTIFRNAGLTSSFAASVCIGFVNLFASCIAACLIDRLGRKTLLSWSFLGMSMGMAIQACAVVLPIFKSARTYVLLFGMIFYVFMFAIGVGPVPMALLPEMFPSRIRAKAMAVSLSVLWITSGLIGMLYLPVLNICGDLFLFSFFAIVSFSGMIFVRKGIVETKGSFGGEMKTSILGTCTGHKALNCLWIDDKEKAYTKSCLASTLLSHVVLSHEHKEILESILMQQMVLFFEVDYGEFTMLMSVGLTYQCFICPLLKRPLNVSVVYF</sequence>
<evidence type="ECO:0000256" key="1">
    <source>
        <dbReference type="ARBA" id="ARBA00004141"/>
    </source>
</evidence>
<feature type="transmembrane region" description="Helical" evidence="7">
    <location>
        <begin position="346"/>
        <end position="367"/>
    </location>
</feature>
<dbReference type="GO" id="GO:0016020">
    <property type="term" value="C:membrane"/>
    <property type="evidence" value="ECO:0007669"/>
    <property type="project" value="UniProtKB-SubCell"/>
</dbReference>
<gene>
    <name evidence="9" type="ORF">GOP47_0013954</name>
</gene>
<comment type="subcellular location">
    <subcellularLocation>
        <location evidence="1">Membrane</location>
        <topology evidence="1">Multi-pass membrane protein</topology>
    </subcellularLocation>
</comment>
<dbReference type="PROSITE" id="PS50850">
    <property type="entry name" value="MFS"/>
    <property type="match status" value="1"/>
</dbReference>
<feature type="transmembrane region" description="Helical" evidence="7">
    <location>
        <begin position="373"/>
        <end position="398"/>
    </location>
</feature>
<keyword evidence="3 7" id="KW-0812">Transmembrane</keyword>
<dbReference type="InterPro" id="IPR020846">
    <property type="entry name" value="MFS_dom"/>
</dbReference>
<dbReference type="PANTHER" id="PTHR23503">
    <property type="entry name" value="SOLUTE CARRIER FAMILY 2"/>
    <property type="match status" value="1"/>
</dbReference>
<dbReference type="InterPro" id="IPR003663">
    <property type="entry name" value="Sugar/inositol_transpt"/>
</dbReference>
<dbReference type="InterPro" id="IPR005828">
    <property type="entry name" value="MFS_sugar_transport-like"/>
</dbReference>
<evidence type="ECO:0000256" key="7">
    <source>
        <dbReference type="SAM" id="Phobius"/>
    </source>
</evidence>
<organism evidence="9 10">
    <name type="scientific">Adiantum capillus-veneris</name>
    <name type="common">Maidenhair fern</name>
    <dbReference type="NCBI Taxonomy" id="13818"/>
    <lineage>
        <taxon>Eukaryota</taxon>
        <taxon>Viridiplantae</taxon>
        <taxon>Streptophyta</taxon>
        <taxon>Embryophyta</taxon>
        <taxon>Tracheophyta</taxon>
        <taxon>Polypodiopsida</taxon>
        <taxon>Polypodiidae</taxon>
        <taxon>Polypodiales</taxon>
        <taxon>Pteridineae</taxon>
        <taxon>Pteridaceae</taxon>
        <taxon>Vittarioideae</taxon>
        <taxon>Adiantum</taxon>
    </lineage>
</organism>
<evidence type="ECO:0000313" key="10">
    <source>
        <dbReference type="Proteomes" id="UP000886520"/>
    </source>
</evidence>
<keyword evidence="2 6" id="KW-0813">Transport</keyword>
<name>A0A9D4UQR5_ADICA</name>
<evidence type="ECO:0000259" key="8">
    <source>
        <dbReference type="PROSITE" id="PS50850"/>
    </source>
</evidence>
<dbReference type="InterPro" id="IPR036259">
    <property type="entry name" value="MFS_trans_sf"/>
</dbReference>
<evidence type="ECO:0000256" key="3">
    <source>
        <dbReference type="ARBA" id="ARBA00022692"/>
    </source>
</evidence>
<reference evidence="9" key="1">
    <citation type="submission" date="2021-01" db="EMBL/GenBank/DDBJ databases">
        <title>Adiantum capillus-veneris genome.</title>
        <authorList>
            <person name="Fang Y."/>
            <person name="Liao Q."/>
        </authorList>
    </citation>
    <scope>NUCLEOTIDE SEQUENCE</scope>
    <source>
        <strain evidence="9">H3</strain>
        <tissue evidence="9">Leaf</tissue>
    </source>
</reference>
<feature type="transmembrane region" description="Helical" evidence="7">
    <location>
        <begin position="198"/>
        <end position="220"/>
    </location>
</feature>
<proteinExistence type="inferred from homology"/>
<dbReference type="EMBL" id="JABFUD020000013">
    <property type="protein sequence ID" value="KAI5071703.1"/>
    <property type="molecule type" value="Genomic_DNA"/>
</dbReference>
<comment type="similarity">
    <text evidence="6">Belongs to the major facilitator superfamily. Sugar transporter (TC 2.A.1.1) family.</text>
</comment>
<feature type="transmembrane region" description="Helical" evidence="7">
    <location>
        <begin position="41"/>
        <end position="59"/>
    </location>
</feature>
<evidence type="ECO:0000313" key="9">
    <source>
        <dbReference type="EMBL" id="KAI5071703.1"/>
    </source>
</evidence>
<feature type="transmembrane region" description="Helical" evidence="7">
    <location>
        <begin position="410"/>
        <end position="433"/>
    </location>
</feature>
<evidence type="ECO:0000256" key="5">
    <source>
        <dbReference type="ARBA" id="ARBA00023136"/>
    </source>
</evidence>
<feature type="transmembrane region" description="Helical" evidence="7">
    <location>
        <begin position="79"/>
        <end position="100"/>
    </location>
</feature>
<feature type="transmembrane region" description="Helical" evidence="7">
    <location>
        <begin position="283"/>
        <end position="302"/>
    </location>
</feature>
<dbReference type="Pfam" id="PF00083">
    <property type="entry name" value="Sugar_tr"/>
    <property type="match status" value="1"/>
</dbReference>
<feature type="transmembrane region" description="Helical" evidence="7">
    <location>
        <begin position="137"/>
        <end position="158"/>
    </location>
</feature>
<dbReference type="PANTHER" id="PTHR23503:SF8">
    <property type="entry name" value="FACILITATED GLUCOSE TRANSPORTER PROTEIN 1"/>
    <property type="match status" value="1"/>
</dbReference>
<dbReference type="PROSITE" id="PS00216">
    <property type="entry name" value="SUGAR_TRANSPORT_1"/>
    <property type="match status" value="2"/>
</dbReference>
<dbReference type="Proteomes" id="UP000886520">
    <property type="component" value="Chromosome 13"/>
</dbReference>
<dbReference type="InterPro" id="IPR005829">
    <property type="entry name" value="Sugar_transporter_CS"/>
</dbReference>
<keyword evidence="5 7" id="KW-0472">Membrane</keyword>
<dbReference type="NCBIfam" id="TIGR00879">
    <property type="entry name" value="SP"/>
    <property type="match status" value="1"/>
</dbReference>
<feature type="transmembrane region" description="Helical" evidence="7">
    <location>
        <begin position="170"/>
        <end position="192"/>
    </location>
</feature>
<dbReference type="OrthoDB" id="6612291at2759"/>
<dbReference type="GO" id="GO:0015149">
    <property type="term" value="F:hexose transmembrane transporter activity"/>
    <property type="evidence" value="ECO:0007669"/>
    <property type="project" value="TreeGrafter"/>
</dbReference>
<dbReference type="PROSITE" id="PS00217">
    <property type="entry name" value="SUGAR_TRANSPORT_2"/>
    <property type="match status" value="1"/>
</dbReference>
<feature type="transmembrane region" description="Helical" evidence="7">
    <location>
        <begin position="439"/>
        <end position="456"/>
    </location>
</feature>
<dbReference type="CDD" id="cd17315">
    <property type="entry name" value="MFS_GLUT_like"/>
    <property type="match status" value="1"/>
</dbReference>
<keyword evidence="4 7" id="KW-1133">Transmembrane helix</keyword>
<dbReference type="SUPFAM" id="SSF103473">
    <property type="entry name" value="MFS general substrate transporter"/>
    <property type="match status" value="1"/>
</dbReference>
<evidence type="ECO:0000256" key="2">
    <source>
        <dbReference type="ARBA" id="ARBA00022448"/>
    </source>
</evidence>
<comment type="caution">
    <text evidence="9">The sequence shown here is derived from an EMBL/GenBank/DDBJ whole genome shotgun (WGS) entry which is preliminary data.</text>
</comment>
<dbReference type="AlphaFoldDB" id="A0A9D4UQR5"/>
<evidence type="ECO:0000256" key="6">
    <source>
        <dbReference type="RuleBase" id="RU003346"/>
    </source>
</evidence>
<protein>
    <recommendedName>
        <fullName evidence="8">Major facilitator superfamily (MFS) profile domain-containing protein</fullName>
    </recommendedName>
</protein>
<dbReference type="Gene3D" id="1.20.1250.20">
    <property type="entry name" value="MFS general substrate transporter like domains"/>
    <property type="match status" value="1"/>
</dbReference>
<accession>A0A9D4UQR5</accession>
<feature type="transmembrane region" description="Helical" evidence="7">
    <location>
        <begin position="314"/>
        <end position="334"/>
    </location>
</feature>
<keyword evidence="10" id="KW-1185">Reference proteome</keyword>
<evidence type="ECO:0000256" key="4">
    <source>
        <dbReference type="ARBA" id="ARBA00022989"/>
    </source>
</evidence>
<dbReference type="PRINTS" id="PR00171">
    <property type="entry name" value="SUGRTRNSPORT"/>
</dbReference>